<protein>
    <recommendedName>
        <fullName evidence="3">FAD-dependent oxidoreductase 2 FAD-binding domain-containing protein</fullName>
    </recommendedName>
</protein>
<dbReference type="AlphaFoldDB" id="A0A8E2E1G4"/>
<dbReference type="EMBL" id="KV745291">
    <property type="protein sequence ID" value="OCK75637.1"/>
    <property type="molecule type" value="Genomic_DNA"/>
</dbReference>
<organism evidence="4 5">
    <name type="scientific">Lepidopterella palustris CBS 459.81</name>
    <dbReference type="NCBI Taxonomy" id="1314670"/>
    <lineage>
        <taxon>Eukaryota</taxon>
        <taxon>Fungi</taxon>
        <taxon>Dikarya</taxon>
        <taxon>Ascomycota</taxon>
        <taxon>Pezizomycotina</taxon>
        <taxon>Dothideomycetes</taxon>
        <taxon>Pleosporomycetidae</taxon>
        <taxon>Mytilinidiales</taxon>
        <taxon>Argynnaceae</taxon>
        <taxon>Lepidopterella</taxon>
    </lineage>
</organism>
<proteinExistence type="predicted"/>
<feature type="domain" description="FAD-dependent oxidoreductase 2 FAD-binding" evidence="3">
    <location>
        <begin position="17"/>
        <end position="60"/>
    </location>
</feature>
<accession>A0A8E2E1G4</accession>
<evidence type="ECO:0000256" key="1">
    <source>
        <dbReference type="ARBA" id="ARBA00022630"/>
    </source>
</evidence>
<reference evidence="4 5" key="1">
    <citation type="journal article" date="2016" name="Nat. Commun.">
        <title>Ectomycorrhizal ecology is imprinted in the genome of the dominant symbiotic fungus Cenococcum geophilum.</title>
        <authorList>
            <consortium name="DOE Joint Genome Institute"/>
            <person name="Peter M."/>
            <person name="Kohler A."/>
            <person name="Ohm R.A."/>
            <person name="Kuo A."/>
            <person name="Krutzmann J."/>
            <person name="Morin E."/>
            <person name="Arend M."/>
            <person name="Barry K.W."/>
            <person name="Binder M."/>
            <person name="Choi C."/>
            <person name="Clum A."/>
            <person name="Copeland A."/>
            <person name="Grisel N."/>
            <person name="Haridas S."/>
            <person name="Kipfer T."/>
            <person name="LaButti K."/>
            <person name="Lindquist E."/>
            <person name="Lipzen A."/>
            <person name="Maire R."/>
            <person name="Meier B."/>
            <person name="Mihaltcheva S."/>
            <person name="Molinier V."/>
            <person name="Murat C."/>
            <person name="Poggeler S."/>
            <person name="Quandt C.A."/>
            <person name="Sperisen C."/>
            <person name="Tritt A."/>
            <person name="Tisserant E."/>
            <person name="Crous P.W."/>
            <person name="Henrissat B."/>
            <person name="Nehls U."/>
            <person name="Egli S."/>
            <person name="Spatafora J.W."/>
            <person name="Grigoriev I.V."/>
            <person name="Martin F.M."/>
        </authorList>
    </citation>
    <scope>NUCLEOTIDE SEQUENCE [LARGE SCALE GENOMIC DNA]</scope>
    <source>
        <strain evidence="4 5">CBS 459.81</strain>
    </source>
</reference>
<dbReference type="OrthoDB" id="7777654at2759"/>
<evidence type="ECO:0000313" key="4">
    <source>
        <dbReference type="EMBL" id="OCK75637.1"/>
    </source>
</evidence>
<dbReference type="SUPFAM" id="SSF51905">
    <property type="entry name" value="FAD/NAD(P)-binding domain"/>
    <property type="match status" value="1"/>
</dbReference>
<dbReference type="InterPro" id="IPR003953">
    <property type="entry name" value="FAD-dep_OxRdtase_2_FAD-bd"/>
</dbReference>
<dbReference type="Gene3D" id="3.50.50.60">
    <property type="entry name" value="FAD/NAD(P)-binding domain"/>
    <property type="match status" value="1"/>
</dbReference>
<gene>
    <name evidence="4" type="ORF">K432DRAFT_429273</name>
</gene>
<dbReference type="InterPro" id="IPR036188">
    <property type="entry name" value="FAD/NAD-bd_sf"/>
</dbReference>
<evidence type="ECO:0000259" key="3">
    <source>
        <dbReference type="Pfam" id="PF00890"/>
    </source>
</evidence>
<keyword evidence="5" id="KW-1185">Reference proteome</keyword>
<name>A0A8E2E1G4_9PEZI</name>
<dbReference type="Pfam" id="PF00890">
    <property type="entry name" value="FAD_binding_2"/>
    <property type="match status" value="1"/>
</dbReference>
<dbReference type="GO" id="GO:0016491">
    <property type="term" value="F:oxidoreductase activity"/>
    <property type="evidence" value="ECO:0007669"/>
    <property type="project" value="UniProtKB-KW"/>
</dbReference>
<keyword evidence="1" id="KW-0285">Flavoprotein</keyword>
<sequence>MPLDSAPCWAVNQSLGNRFAPAQAITRGGLRVDEETGAVFRGDEGVVKGLYAAGRAAVGLCSGGFVSGVSLADTIFSGKRAGRDAALAGVVRGVREGENGAGERDKVPAYA</sequence>
<evidence type="ECO:0000256" key="2">
    <source>
        <dbReference type="ARBA" id="ARBA00023002"/>
    </source>
</evidence>
<keyword evidence="2" id="KW-0560">Oxidoreductase</keyword>
<dbReference type="Proteomes" id="UP000250266">
    <property type="component" value="Unassembled WGS sequence"/>
</dbReference>
<evidence type="ECO:0000313" key="5">
    <source>
        <dbReference type="Proteomes" id="UP000250266"/>
    </source>
</evidence>